<accession>A0A9W8THK0</accession>
<dbReference type="AlphaFoldDB" id="A0A9W8THK0"/>
<evidence type="ECO:0000313" key="4">
    <source>
        <dbReference type="Proteomes" id="UP001148614"/>
    </source>
</evidence>
<name>A0A9W8THK0_9PEZI</name>
<feature type="transmembrane region" description="Helical" evidence="1">
    <location>
        <begin position="122"/>
        <end position="141"/>
    </location>
</feature>
<dbReference type="PANTHER" id="PTHR37544">
    <property type="entry name" value="SPRAY-RELATED"/>
    <property type="match status" value="1"/>
</dbReference>
<dbReference type="Proteomes" id="UP001148614">
    <property type="component" value="Unassembled WGS sequence"/>
</dbReference>
<keyword evidence="1" id="KW-0812">Transmembrane</keyword>
<reference evidence="3" key="1">
    <citation type="submission" date="2022-07" db="EMBL/GenBank/DDBJ databases">
        <title>Genome Sequence of Xylaria arbuscula.</title>
        <authorList>
            <person name="Buettner E."/>
        </authorList>
    </citation>
    <scope>NUCLEOTIDE SEQUENCE</scope>
    <source>
        <strain evidence="3">VT107</strain>
    </source>
</reference>
<proteinExistence type="predicted"/>
<sequence length="488" mass="53203">MGTFLTTLVASILAIAVRILDTNAKSFQPWHALTHEQGSSGRDSICLDTGGWRSLLMGLRSLAGGQAVVFLVSLLSLSSAVLVPVSAGAITLDLRGDGCKIGGSTASNCAYVLSVSPMVSKATIGILAVMSLTTILLVIIVGRWRLGVYSNPWSMSTLASLSVNPEVRRMILDVATGSDTKRARSDLRHQDFKLDYFHGVKEQMEYGIVALDRFRGTGLSMYQNEKSPLTSGIKDEGFLGRRNSSPFFMLGIVGRVCLFLFMSGVLVLVLYYARTGGDTPFEQFIDSDSFGVQFLFTGLGVVITLLWSGFFGAVSVMNSYQYLSEGPREAAKSVLLAPPSNAFSGLWHAIRTRRVFLGLVSLASILSESLGIFLGNVRFQVTQTFFVNQLCTWAAVAIISMMLLVLLISFFLKWPHMPVDPSSIAGAMYYVCDNSVIDKFEGLSTFDKKDRDRTVAGMDLLYEFGERMSAEGGNRVGLIVLDTKVFML</sequence>
<feature type="transmembrane region" description="Helical" evidence="1">
    <location>
        <begin position="386"/>
        <end position="412"/>
    </location>
</feature>
<dbReference type="Pfam" id="PF11915">
    <property type="entry name" value="DUF3433"/>
    <property type="match status" value="2"/>
</dbReference>
<comment type="caution">
    <text evidence="3">The sequence shown here is derived from an EMBL/GenBank/DDBJ whole genome shotgun (WGS) entry which is preliminary data.</text>
</comment>
<keyword evidence="2" id="KW-0732">Signal</keyword>
<protein>
    <submittedName>
        <fullName evidence="3">Uncharacterized protein</fullName>
    </submittedName>
</protein>
<keyword evidence="4" id="KW-1185">Reference proteome</keyword>
<evidence type="ECO:0000313" key="3">
    <source>
        <dbReference type="EMBL" id="KAJ3555362.1"/>
    </source>
</evidence>
<organism evidence="3 4">
    <name type="scientific">Xylaria arbuscula</name>
    <dbReference type="NCBI Taxonomy" id="114810"/>
    <lineage>
        <taxon>Eukaryota</taxon>
        <taxon>Fungi</taxon>
        <taxon>Dikarya</taxon>
        <taxon>Ascomycota</taxon>
        <taxon>Pezizomycotina</taxon>
        <taxon>Sordariomycetes</taxon>
        <taxon>Xylariomycetidae</taxon>
        <taxon>Xylariales</taxon>
        <taxon>Xylariaceae</taxon>
        <taxon>Xylaria</taxon>
    </lineage>
</organism>
<feature type="signal peptide" evidence="2">
    <location>
        <begin position="1"/>
        <end position="24"/>
    </location>
</feature>
<gene>
    <name evidence="3" type="ORF">NPX13_g10369</name>
</gene>
<dbReference type="VEuPathDB" id="FungiDB:F4678DRAFT_476544"/>
<feature type="transmembrane region" description="Helical" evidence="1">
    <location>
        <begin position="293"/>
        <end position="314"/>
    </location>
</feature>
<feature type="transmembrane region" description="Helical" evidence="1">
    <location>
        <begin position="62"/>
        <end position="85"/>
    </location>
</feature>
<keyword evidence="1" id="KW-1133">Transmembrane helix</keyword>
<evidence type="ECO:0000256" key="1">
    <source>
        <dbReference type="SAM" id="Phobius"/>
    </source>
</evidence>
<feature type="transmembrane region" description="Helical" evidence="1">
    <location>
        <begin position="355"/>
        <end position="374"/>
    </location>
</feature>
<dbReference type="InterPro" id="IPR021840">
    <property type="entry name" value="DUF3433"/>
</dbReference>
<feature type="transmembrane region" description="Helical" evidence="1">
    <location>
        <begin position="247"/>
        <end position="273"/>
    </location>
</feature>
<dbReference type="PANTHER" id="PTHR37544:SF3">
    <property type="entry name" value="SPRAY"/>
    <property type="match status" value="1"/>
</dbReference>
<evidence type="ECO:0000256" key="2">
    <source>
        <dbReference type="SAM" id="SignalP"/>
    </source>
</evidence>
<dbReference type="EMBL" id="JANPWZ010002901">
    <property type="protein sequence ID" value="KAJ3555362.1"/>
    <property type="molecule type" value="Genomic_DNA"/>
</dbReference>
<keyword evidence="1" id="KW-0472">Membrane</keyword>
<feature type="chain" id="PRO_5040946105" evidence="2">
    <location>
        <begin position="25"/>
        <end position="488"/>
    </location>
</feature>